<dbReference type="Proteomes" id="UP000193648">
    <property type="component" value="Unassembled WGS sequence"/>
</dbReference>
<feature type="compositionally biased region" description="Polar residues" evidence="1">
    <location>
        <begin position="183"/>
        <end position="198"/>
    </location>
</feature>
<dbReference type="AlphaFoldDB" id="A0A1Y2GVV4"/>
<accession>A0A1Y2GVV4</accession>
<dbReference type="InParanoid" id="A0A1Y2GVV4"/>
<organism evidence="2 3">
    <name type="scientific">Lobosporangium transversale</name>
    <dbReference type="NCBI Taxonomy" id="64571"/>
    <lineage>
        <taxon>Eukaryota</taxon>
        <taxon>Fungi</taxon>
        <taxon>Fungi incertae sedis</taxon>
        <taxon>Mucoromycota</taxon>
        <taxon>Mortierellomycotina</taxon>
        <taxon>Mortierellomycetes</taxon>
        <taxon>Mortierellales</taxon>
        <taxon>Mortierellaceae</taxon>
        <taxon>Lobosporangium</taxon>
    </lineage>
</organism>
<name>A0A1Y2GVV4_9FUNG</name>
<dbReference type="GeneID" id="33561857"/>
<evidence type="ECO:0000256" key="1">
    <source>
        <dbReference type="SAM" id="MobiDB-lite"/>
    </source>
</evidence>
<evidence type="ECO:0000313" key="2">
    <source>
        <dbReference type="EMBL" id="ORZ26387.1"/>
    </source>
</evidence>
<reference evidence="2 3" key="1">
    <citation type="submission" date="2016-07" db="EMBL/GenBank/DDBJ databases">
        <title>Pervasive Adenine N6-methylation of Active Genes in Fungi.</title>
        <authorList>
            <consortium name="DOE Joint Genome Institute"/>
            <person name="Mondo S.J."/>
            <person name="Dannebaum R.O."/>
            <person name="Kuo R.C."/>
            <person name="Labutti K."/>
            <person name="Haridas S."/>
            <person name="Kuo A."/>
            <person name="Salamov A."/>
            <person name="Ahrendt S.R."/>
            <person name="Lipzen A."/>
            <person name="Sullivan W."/>
            <person name="Andreopoulos W.B."/>
            <person name="Clum A."/>
            <person name="Lindquist E."/>
            <person name="Daum C."/>
            <person name="Ramamoorthy G.K."/>
            <person name="Gryganskyi A."/>
            <person name="Culley D."/>
            <person name="Magnuson J.K."/>
            <person name="James T.Y."/>
            <person name="O'Malley M.A."/>
            <person name="Stajich J.E."/>
            <person name="Spatafora J.W."/>
            <person name="Visel A."/>
            <person name="Grigoriev I.V."/>
        </authorList>
    </citation>
    <scope>NUCLEOTIDE SEQUENCE [LARGE SCALE GENOMIC DNA]</scope>
    <source>
        <strain evidence="2 3">NRRL 3116</strain>
    </source>
</reference>
<dbReference type="RefSeq" id="XP_021884152.1">
    <property type="nucleotide sequence ID" value="XM_022020013.1"/>
</dbReference>
<feature type="compositionally biased region" description="Low complexity" evidence="1">
    <location>
        <begin position="199"/>
        <end position="219"/>
    </location>
</feature>
<sequence length="229" mass="25467">MLGHPTFLTDVRTGAMAGAKLGLFVMESAFIHMCHGLDNTLGKVLEEYRVALTPERCATRRISYRNSRWGITVRCDLNDTFVLEHDDALQALIRLTREVRDIHDNRLIHFTSSMAERSILAKRLIRTVPFTGSPATMELWEYNQPSRPRVTRCLQLLQAPQEPPPPGSPHTLQQAPQEPPSLGSPQALQQALPPNTLNSSQHIPSSTSSHSSQHALPSIPLISAEPISF</sequence>
<keyword evidence="3" id="KW-1185">Reference proteome</keyword>
<proteinExistence type="predicted"/>
<evidence type="ECO:0000313" key="3">
    <source>
        <dbReference type="Proteomes" id="UP000193648"/>
    </source>
</evidence>
<dbReference type="EMBL" id="MCFF01000007">
    <property type="protein sequence ID" value="ORZ26387.1"/>
    <property type="molecule type" value="Genomic_DNA"/>
</dbReference>
<comment type="caution">
    <text evidence="2">The sequence shown here is derived from an EMBL/GenBank/DDBJ whole genome shotgun (WGS) entry which is preliminary data.</text>
</comment>
<protein>
    <submittedName>
        <fullName evidence="2">Uncharacterized protein</fullName>
    </submittedName>
</protein>
<feature type="region of interest" description="Disordered" evidence="1">
    <location>
        <begin position="159"/>
        <end position="229"/>
    </location>
</feature>
<gene>
    <name evidence="2" type="ORF">BCR41DRAFT_221889</name>
</gene>